<keyword evidence="2" id="KW-1185">Reference proteome</keyword>
<dbReference type="EMBL" id="JAUSUF010000014">
    <property type="protein sequence ID" value="MDQ0150891.1"/>
    <property type="molecule type" value="Genomic_DNA"/>
</dbReference>
<dbReference type="Pfam" id="PF14281">
    <property type="entry name" value="PDDEXK_4"/>
    <property type="match status" value="1"/>
</dbReference>
<proteinExistence type="predicted"/>
<dbReference type="RefSeq" id="WP_307487738.1">
    <property type="nucleotide sequence ID" value="NZ_JAUSUF010000014.1"/>
</dbReference>
<evidence type="ECO:0008006" key="3">
    <source>
        <dbReference type="Google" id="ProtNLM"/>
    </source>
</evidence>
<comment type="caution">
    <text evidence="1">The sequence shown here is derived from an EMBL/GenBank/DDBJ whole genome shotgun (WGS) entry which is preliminary data.</text>
</comment>
<dbReference type="Proteomes" id="UP001228504">
    <property type="component" value="Unassembled WGS sequence"/>
</dbReference>
<organism evidence="1 2">
    <name type="scientific">Eubacterium multiforme</name>
    <dbReference type="NCBI Taxonomy" id="83339"/>
    <lineage>
        <taxon>Bacteria</taxon>
        <taxon>Bacillati</taxon>
        <taxon>Bacillota</taxon>
        <taxon>Clostridia</taxon>
        <taxon>Eubacteriales</taxon>
        <taxon>Eubacteriaceae</taxon>
        <taxon>Eubacterium</taxon>
    </lineage>
</organism>
<name>A0ABT9UX39_9FIRM</name>
<reference evidence="1 2" key="1">
    <citation type="submission" date="2023-07" db="EMBL/GenBank/DDBJ databases">
        <title>Genomic Encyclopedia of Type Strains, Phase IV (KMG-IV): sequencing the most valuable type-strain genomes for metagenomic binning, comparative biology and taxonomic classification.</title>
        <authorList>
            <person name="Goeker M."/>
        </authorList>
    </citation>
    <scope>NUCLEOTIDE SEQUENCE [LARGE SCALE GENOMIC DNA]</scope>
    <source>
        <strain evidence="1 2">DSM 20694</strain>
    </source>
</reference>
<evidence type="ECO:0000313" key="1">
    <source>
        <dbReference type="EMBL" id="MDQ0150891.1"/>
    </source>
</evidence>
<evidence type="ECO:0000313" key="2">
    <source>
        <dbReference type="Proteomes" id="UP001228504"/>
    </source>
</evidence>
<sequence length="338" mass="40688">MIEKNNLFKFATSELTNDAMICYLVNLSIDERIEYKNLGKDIINLFTKKRIENIKSIDIIRQYKKIDILIKVNDDELIIIEDKVNTGQHSDQLNRYIKAIEDDNNDDIRFRNKNYVYLKIGNESQYQSLNICYEGKDKLKNNQYLYISRKMLLNVLNNYKDVINNDIIKEYIEYLEDKEELFNSYKLEDKLDKWTWGFEGYFDELQRKKKIKNKCWGFVSNSSGGFLGFWWNFKNKEYSILENNLKQYYIYIQIEAYPKIPTRVVLKVECYDKEVRRDIRNYVWNNLKPLLVDEPFSKTKFADGNWMTIAEKWCETKEELTEAISRAEYILLNLDKKL</sequence>
<gene>
    <name evidence="1" type="ORF">J2S18_002865</name>
</gene>
<protein>
    <recommendedName>
        <fullName evidence="3">PD-(D/E)XK nuclease superfamily protein</fullName>
    </recommendedName>
</protein>
<dbReference type="InterPro" id="IPR029470">
    <property type="entry name" value="PDDEXK_4"/>
</dbReference>
<accession>A0ABT9UX39</accession>